<protein>
    <submittedName>
        <fullName evidence="6">MarR family transcriptional regulator</fullName>
    </submittedName>
</protein>
<dbReference type="Pfam" id="PF01047">
    <property type="entry name" value="MarR"/>
    <property type="match status" value="1"/>
</dbReference>
<dbReference type="PANTHER" id="PTHR42756:SF1">
    <property type="entry name" value="TRANSCRIPTIONAL REPRESSOR OF EMRAB OPERON"/>
    <property type="match status" value="1"/>
</dbReference>
<reference evidence="6" key="2">
    <citation type="submission" date="2021-04" db="EMBL/GenBank/DDBJ databases">
        <authorList>
            <person name="Gilroy R."/>
        </authorList>
    </citation>
    <scope>NUCLEOTIDE SEQUENCE</scope>
    <source>
        <strain evidence="6">CHK186-16707</strain>
    </source>
</reference>
<sequence>MAPNVISRIHQLSEEFLKEELEKAGIQGLVASHGHILGCLYMEDNLPMWRIAALIKRRKSTLTVLADKLEQEGYIRRLPSPDDSRVRYLALTPKGEAARPLFLDIARRLQERFWHGFSAEEQRRTMEFLTRMENNFQPDVKGGPDNDMMDAQPEVAPSATLSRS</sequence>
<dbReference type="PANTHER" id="PTHR42756">
    <property type="entry name" value="TRANSCRIPTIONAL REGULATOR, MARR"/>
    <property type="match status" value="1"/>
</dbReference>
<dbReference type="PRINTS" id="PR00598">
    <property type="entry name" value="HTHMARR"/>
</dbReference>
<keyword evidence="1" id="KW-0805">Transcription regulation</keyword>
<evidence type="ECO:0000256" key="4">
    <source>
        <dbReference type="SAM" id="MobiDB-lite"/>
    </source>
</evidence>
<evidence type="ECO:0000256" key="3">
    <source>
        <dbReference type="ARBA" id="ARBA00023163"/>
    </source>
</evidence>
<dbReference type="SUPFAM" id="SSF46785">
    <property type="entry name" value="Winged helix' DNA-binding domain"/>
    <property type="match status" value="1"/>
</dbReference>
<keyword evidence="2" id="KW-0238">DNA-binding</keyword>
<comment type="caution">
    <text evidence="6">The sequence shown here is derived from an EMBL/GenBank/DDBJ whole genome shotgun (WGS) entry which is preliminary data.</text>
</comment>
<dbReference type="Gene3D" id="1.10.10.10">
    <property type="entry name" value="Winged helix-like DNA-binding domain superfamily/Winged helix DNA-binding domain"/>
    <property type="match status" value="1"/>
</dbReference>
<proteinExistence type="predicted"/>
<evidence type="ECO:0000256" key="1">
    <source>
        <dbReference type="ARBA" id="ARBA00023015"/>
    </source>
</evidence>
<dbReference type="PROSITE" id="PS50995">
    <property type="entry name" value="HTH_MARR_2"/>
    <property type="match status" value="1"/>
</dbReference>
<evidence type="ECO:0000259" key="5">
    <source>
        <dbReference type="PROSITE" id="PS50995"/>
    </source>
</evidence>
<organism evidence="6 7">
    <name type="scientific">Candidatus Mailhella merdigallinarum</name>
    <dbReference type="NCBI Taxonomy" id="2838658"/>
    <lineage>
        <taxon>Bacteria</taxon>
        <taxon>Pseudomonadati</taxon>
        <taxon>Thermodesulfobacteriota</taxon>
        <taxon>Desulfovibrionia</taxon>
        <taxon>Desulfovibrionales</taxon>
        <taxon>Desulfovibrionaceae</taxon>
        <taxon>Mailhella</taxon>
    </lineage>
</organism>
<gene>
    <name evidence="6" type="ORF">H9962_04205</name>
</gene>
<keyword evidence="3" id="KW-0804">Transcription</keyword>
<dbReference type="GO" id="GO:0003700">
    <property type="term" value="F:DNA-binding transcription factor activity"/>
    <property type="evidence" value="ECO:0007669"/>
    <property type="project" value="InterPro"/>
</dbReference>
<dbReference type="Proteomes" id="UP000824225">
    <property type="component" value="Unassembled WGS sequence"/>
</dbReference>
<reference evidence="6" key="1">
    <citation type="journal article" date="2021" name="PeerJ">
        <title>Extensive microbial diversity within the chicken gut microbiome revealed by metagenomics and culture.</title>
        <authorList>
            <person name="Gilroy R."/>
            <person name="Ravi A."/>
            <person name="Getino M."/>
            <person name="Pursley I."/>
            <person name="Horton D.L."/>
            <person name="Alikhan N.F."/>
            <person name="Baker D."/>
            <person name="Gharbi K."/>
            <person name="Hall N."/>
            <person name="Watson M."/>
            <person name="Adriaenssens E.M."/>
            <person name="Foster-Nyarko E."/>
            <person name="Jarju S."/>
            <person name="Secka A."/>
            <person name="Antonio M."/>
            <person name="Oren A."/>
            <person name="Chaudhuri R.R."/>
            <person name="La Ragione R."/>
            <person name="Hildebrand F."/>
            <person name="Pallen M.J."/>
        </authorList>
    </citation>
    <scope>NUCLEOTIDE SEQUENCE</scope>
    <source>
        <strain evidence="6">CHK186-16707</strain>
    </source>
</reference>
<evidence type="ECO:0000313" key="7">
    <source>
        <dbReference type="Proteomes" id="UP000824225"/>
    </source>
</evidence>
<dbReference type="InterPro" id="IPR036390">
    <property type="entry name" value="WH_DNA-bd_sf"/>
</dbReference>
<feature type="region of interest" description="Disordered" evidence="4">
    <location>
        <begin position="136"/>
        <end position="164"/>
    </location>
</feature>
<accession>A0A9D2HBZ2</accession>
<dbReference type="InterPro" id="IPR036388">
    <property type="entry name" value="WH-like_DNA-bd_sf"/>
</dbReference>
<dbReference type="InterPro" id="IPR000835">
    <property type="entry name" value="HTH_MarR-typ"/>
</dbReference>
<evidence type="ECO:0000313" key="6">
    <source>
        <dbReference type="EMBL" id="HJA08378.1"/>
    </source>
</evidence>
<feature type="domain" description="HTH marR-type" evidence="5">
    <location>
        <begin position="2"/>
        <end position="134"/>
    </location>
</feature>
<dbReference type="SMART" id="SM00347">
    <property type="entry name" value="HTH_MARR"/>
    <property type="match status" value="1"/>
</dbReference>
<dbReference type="GO" id="GO:0003677">
    <property type="term" value="F:DNA binding"/>
    <property type="evidence" value="ECO:0007669"/>
    <property type="project" value="UniProtKB-KW"/>
</dbReference>
<name>A0A9D2HBZ2_9BACT</name>
<evidence type="ECO:0000256" key="2">
    <source>
        <dbReference type="ARBA" id="ARBA00023125"/>
    </source>
</evidence>
<dbReference type="EMBL" id="DXAN01000011">
    <property type="protein sequence ID" value="HJA08378.1"/>
    <property type="molecule type" value="Genomic_DNA"/>
</dbReference>
<dbReference type="AlphaFoldDB" id="A0A9D2HBZ2"/>